<accession>A0AA89BRT7</accession>
<feature type="region of interest" description="Disordered" evidence="1">
    <location>
        <begin position="178"/>
        <end position="199"/>
    </location>
</feature>
<dbReference type="GO" id="GO:0008017">
    <property type="term" value="F:microtubule binding"/>
    <property type="evidence" value="ECO:0007669"/>
    <property type="project" value="InterPro"/>
</dbReference>
<dbReference type="AlphaFoldDB" id="A0AA89BRT7"/>
<evidence type="ECO:0000256" key="1">
    <source>
        <dbReference type="SAM" id="MobiDB-lite"/>
    </source>
</evidence>
<dbReference type="GO" id="GO:0005634">
    <property type="term" value="C:nucleus"/>
    <property type="evidence" value="ECO:0007669"/>
    <property type="project" value="TreeGrafter"/>
</dbReference>
<feature type="domain" description="Centromere protein Cenp-F N-terminal" evidence="2">
    <location>
        <begin position="1"/>
        <end position="155"/>
    </location>
</feature>
<sequence length="199" mass="23323">MSWLTDEWKDGLPHKALQKIAQIEQQNEKLKKEREQKQFQFESLEQALRVEKRKVEEEKSQYGSLQRDYKALSEQCQEVENKRQKLATDVHTKDNLISCLECKVSQAKSQYEAETAKMLHVQQELESVQRECADNLHKLEKLTIEHTKLQEYSKQQRVQIDQQTDKIRALESDLKRVSDGCTSMAPSRHISGRYSSNNS</sequence>
<dbReference type="GO" id="GO:0010389">
    <property type="term" value="P:regulation of G2/M transition of mitotic cell cycle"/>
    <property type="evidence" value="ECO:0007669"/>
    <property type="project" value="TreeGrafter"/>
</dbReference>
<comment type="caution">
    <text evidence="3">The sequence shown here is derived from an EMBL/GenBank/DDBJ whole genome shotgun (WGS) entry which is preliminary data.</text>
</comment>
<evidence type="ECO:0000313" key="3">
    <source>
        <dbReference type="EMBL" id="KAK3093159.1"/>
    </source>
</evidence>
<proteinExistence type="predicted"/>
<evidence type="ECO:0000313" key="4">
    <source>
        <dbReference type="Proteomes" id="UP001186944"/>
    </source>
</evidence>
<dbReference type="Proteomes" id="UP001186944">
    <property type="component" value="Unassembled WGS sequence"/>
</dbReference>
<gene>
    <name evidence="3" type="ORF">FSP39_012052</name>
</gene>
<reference evidence="3" key="1">
    <citation type="submission" date="2019-08" db="EMBL/GenBank/DDBJ databases">
        <title>The improved chromosome-level genome for the pearl oyster Pinctada fucata martensii using PacBio sequencing and Hi-C.</title>
        <authorList>
            <person name="Zheng Z."/>
        </authorList>
    </citation>
    <scope>NUCLEOTIDE SEQUENCE</scope>
    <source>
        <strain evidence="3">ZZ-2019</strain>
        <tissue evidence="3">Adductor muscle</tissue>
    </source>
</reference>
<organism evidence="3 4">
    <name type="scientific">Pinctada imbricata</name>
    <name type="common">Atlantic pearl-oyster</name>
    <name type="synonym">Pinctada martensii</name>
    <dbReference type="NCBI Taxonomy" id="66713"/>
    <lineage>
        <taxon>Eukaryota</taxon>
        <taxon>Metazoa</taxon>
        <taxon>Spiralia</taxon>
        <taxon>Lophotrochozoa</taxon>
        <taxon>Mollusca</taxon>
        <taxon>Bivalvia</taxon>
        <taxon>Autobranchia</taxon>
        <taxon>Pteriomorphia</taxon>
        <taxon>Pterioida</taxon>
        <taxon>Pterioidea</taxon>
        <taxon>Pteriidae</taxon>
        <taxon>Pinctada</taxon>
    </lineage>
</organism>
<dbReference type="InterPro" id="IPR018463">
    <property type="entry name" value="Centromere_CenpF_N"/>
</dbReference>
<dbReference type="PANTHER" id="PTHR18874">
    <property type="entry name" value="CMF/LEK/CENP CELL DIVISION-RELATED"/>
    <property type="match status" value="1"/>
</dbReference>
<dbReference type="GO" id="GO:0000278">
    <property type="term" value="P:mitotic cell cycle"/>
    <property type="evidence" value="ECO:0007669"/>
    <property type="project" value="TreeGrafter"/>
</dbReference>
<keyword evidence="4" id="KW-1185">Reference proteome</keyword>
<dbReference type="GO" id="GO:0000922">
    <property type="term" value="C:spindle pole"/>
    <property type="evidence" value="ECO:0007669"/>
    <property type="project" value="TreeGrafter"/>
</dbReference>
<dbReference type="GO" id="GO:0000775">
    <property type="term" value="C:chromosome, centromeric region"/>
    <property type="evidence" value="ECO:0007669"/>
    <property type="project" value="InterPro"/>
</dbReference>
<dbReference type="EMBL" id="VSWD01000009">
    <property type="protein sequence ID" value="KAK3093159.1"/>
    <property type="molecule type" value="Genomic_DNA"/>
</dbReference>
<dbReference type="GO" id="GO:0070840">
    <property type="term" value="F:dynein complex binding"/>
    <property type="evidence" value="ECO:0007669"/>
    <property type="project" value="TreeGrafter"/>
</dbReference>
<dbReference type="InterPro" id="IPR043513">
    <property type="entry name" value="Cenp-F"/>
</dbReference>
<dbReference type="GO" id="GO:0051310">
    <property type="term" value="P:metaphase chromosome alignment"/>
    <property type="evidence" value="ECO:0007669"/>
    <property type="project" value="TreeGrafter"/>
</dbReference>
<dbReference type="SUPFAM" id="SSF57997">
    <property type="entry name" value="Tropomyosin"/>
    <property type="match status" value="1"/>
</dbReference>
<evidence type="ECO:0000259" key="2">
    <source>
        <dbReference type="Pfam" id="PF10481"/>
    </source>
</evidence>
<protein>
    <recommendedName>
        <fullName evidence="2">Centromere protein Cenp-F N-terminal domain-containing protein</fullName>
    </recommendedName>
</protein>
<name>A0AA89BRT7_PINIB</name>
<dbReference type="PANTHER" id="PTHR18874:SF10">
    <property type="entry name" value="CENTROMERE PROTEIN F"/>
    <property type="match status" value="1"/>
</dbReference>
<dbReference type="Pfam" id="PF10481">
    <property type="entry name" value="CENP-F_N"/>
    <property type="match status" value="1"/>
</dbReference>